<feature type="compositionally biased region" description="Low complexity" evidence="4">
    <location>
        <begin position="662"/>
        <end position="675"/>
    </location>
</feature>
<feature type="compositionally biased region" description="Low complexity" evidence="4">
    <location>
        <begin position="872"/>
        <end position="884"/>
    </location>
</feature>
<gene>
    <name evidence="6" type="ORF">BKA67DRAFT_523067</name>
</gene>
<dbReference type="PANTHER" id="PTHR23193">
    <property type="entry name" value="NUCLEAR PORE COMPLEX PROTEIN NUP"/>
    <property type="match status" value="1"/>
</dbReference>
<dbReference type="SUPFAM" id="SSF117289">
    <property type="entry name" value="Nucleoporin domain"/>
    <property type="match status" value="1"/>
</dbReference>
<feature type="region of interest" description="Disordered" evidence="4">
    <location>
        <begin position="433"/>
        <end position="461"/>
    </location>
</feature>
<feature type="compositionally biased region" description="Low complexity" evidence="4">
    <location>
        <begin position="697"/>
        <end position="715"/>
    </location>
</feature>
<dbReference type="OrthoDB" id="248320at2759"/>
<feature type="region of interest" description="Disordered" evidence="4">
    <location>
        <begin position="1346"/>
        <end position="1403"/>
    </location>
</feature>
<feature type="region of interest" description="Disordered" evidence="4">
    <location>
        <begin position="607"/>
        <end position="1106"/>
    </location>
</feature>
<feature type="compositionally biased region" description="Polar residues" evidence="4">
    <location>
        <begin position="731"/>
        <end position="745"/>
    </location>
</feature>
<reference evidence="6" key="1">
    <citation type="journal article" date="2021" name="Nat. Commun.">
        <title>Genetic determinants of endophytism in the Arabidopsis root mycobiome.</title>
        <authorList>
            <person name="Mesny F."/>
            <person name="Miyauchi S."/>
            <person name="Thiergart T."/>
            <person name="Pickel B."/>
            <person name="Atanasova L."/>
            <person name="Karlsson M."/>
            <person name="Huettel B."/>
            <person name="Barry K.W."/>
            <person name="Haridas S."/>
            <person name="Chen C."/>
            <person name="Bauer D."/>
            <person name="Andreopoulos W."/>
            <person name="Pangilinan J."/>
            <person name="LaButti K."/>
            <person name="Riley R."/>
            <person name="Lipzen A."/>
            <person name="Clum A."/>
            <person name="Drula E."/>
            <person name="Henrissat B."/>
            <person name="Kohler A."/>
            <person name="Grigoriev I.V."/>
            <person name="Martin F.M."/>
            <person name="Hacquard S."/>
        </authorList>
    </citation>
    <scope>NUCLEOTIDE SEQUENCE</scope>
    <source>
        <strain evidence="6">MPI-SDFR-AT-0073</strain>
    </source>
</reference>
<evidence type="ECO:0000313" key="7">
    <source>
        <dbReference type="Proteomes" id="UP000758603"/>
    </source>
</evidence>
<evidence type="ECO:0000256" key="2">
    <source>
        <dbReference type="ARBA" id="ARBA00022448"/>
    </source>
</evidence>
<evidence type="ECO:0000256" key="3">
    <source>
        <dbReference type="ARBA" id="ARBA00023242"/>
    </source>
</evidence>
<name>A0A9P8ZTI9_9PEZI</name>
<dbReference type="PANTHER" id="PTHR23193:SF23">
    <property type="entry name" value="NUCLEAR PORE COMPLEX PROTEIN NUP153"/>
    <property type="match status" value="1"/>
</dbReference>
<accession>A0A9P8ZTI9</accession>
<dbReference type="GO" id="GO:0006405">
    <property type="term" value="P:RNA export from nucleus"/>
    <property type="evidence" value="ECO:0007669"/>
    <property type="project" value="TreeGrafter"/>
</dbReference>
<dbReference type="EMBL" id="JAGPXC010000007">
    <property type="protein sequence ID" value="KAH6648562.1"/>
    <property type="molecule type" value="Genomic_DNA"/>
</dbReference>
<feature type="compositionally biased region" description="Acidic residues" evidence="4">
    <location>
        <begin position="911"/>
        <end position="950"/>
    </location>
</feature>
<dbReference type="FunFam" id="2.130.10.10:FF:000645">
    <property type="entry name" value="Putative nuclear pore complex subunit Nup159"/>
    <property type="match status" value="1"/>
</dbReference>
<evidence type="ECO:0000313" key="6">
    <source>
        <dbReference type="EMBL" id="KAH6648562.1"/>
    </source>
</evidence>
<dbReference type="Gene3D" id="2.130.10.10">
    <property type="entry name" value="YVTN repeat-like/Quinoprotein amine dehydrogenase"/>
    <property type="match status" value="1"/>
</dbReference>
<feature type="compositionally biased region" description="Basic and acidic residues" evidence="4">
    <location>
        <begin position="762"/>
        <end position="774"/>
    </location>
</feature>
<dbReference type="GO" id="GO:0017056">
    <property type="term" value="F:structural constituent of nuclear pore"/>
    <property type="evidence" value="ECO:0007669"/>
    <property type="project" value="TreeGrafter"/>
</dbReference>
<dbReference type="InterPro" id="IPR015943">
    <property type="entry name" value="WD40/YVTN_repeat-like_dom_sf"/>
</dbReference>
<feature type="compositionally biased region" description="Low complexity" evidence="4">
    <location>
        <begin position="790"/>
        <end position="808"/>
    </location>
</feature>
<dbReference type="GO" id="GO:0005643">
    <property type="term" value="C:nuclear pore"/>
    <property type="evidence" value="ECO:0007669"/>
    <property type="project" value="TreeGrafter"/>
</dbReference>
<dbReference type="RefSeq" id="XP_045955069.1">
    <property type="nucleotide sequence ID" value="XM_046098435.1"/>
</dbReference>
<protein>
    <recommendedName>
        <fullName evidence="5">Nucleoporin Nup159/Nup146 N-terminal domain-containing protein</fullName>
    </recommendedName>
</protein>
<proteinExistence type="predicted"/>
<dbReference type="Proteomes" id="UP000758603">
    <property type="component" value="Unassembled WGS sequence"/>
</dbReference>
<dbReference type="GO" id="GO:0006606">
    <property type="term" value="P:protein import into nucleus"/>
    <property type="evidence" value="ECO:0007669"/>
    <property type="project" value="TreeGrafter"/>
</dbReference>
<dbReference type="GO" id="GO:0008139">
    <property type="term" value="F:nuclear localization sequence binding"/>
    <property type="evidence" value="ECO:0007669"/>
    <property type="project" value="TreeGrafter"/>
</dbReference>
<evidence type="ECO:0000256" key="4">
    <source>
        <dbReference type="SAM" id="MobiDB-lite"/>
    </source>
</evidence>
<dbReference type="InterPro" id="IPR039462">
    <property type="entry name" value="Nup159/Nup146_N"/>
</dbReference>
<comment type="caution">
    <text evidence="6">The sequence shown here is derived from an EMBL/GenBank/DDBJ whole genome shotgun (WGS) entry which is preliminary data.</text>
</comment>
<feature type="compositionally biased region" description="Low complexity" evidence="4">
    <location>
        <begin position="1030"/>
        <end position="1045"/>
    </location>
</feature>
<evidence type="ECO:0000259" key="5">
    <source>
        <dbReference type="Pfam" id="PF16755"/>
    </source>
</evidence>
<feature type="compositionally biased region" description="Basic and acidic residues" evidence="4">
    <location>
        <begin position="1071"/>
        <end position="1091"/>
    </location>
</feature>
<keyword evidence="2" id="KW-0813">Transport</keyword>
<comment type="subcellular location">
    <subcellularLocation>
        <location evidence="1">Nucleus</location>
    </subcellularLocation>
</comment>
<feature type="compositionally biased region" description="Low complexity" evidence="4">
    <location>
        <begin position="619"/>
        <end position="638"/>
    </location>
</feature>
<keyword evidence="3" id="KW-0539">Nucleus</keyword>
<dbReference type="InterPro" id="IPR026054">
    <property type="entry name" value="Nucleoporin"/>
</dbReference>
<feature type="domain" description="Nucleoporin Nup159/Nup146 N-terminal" evidence="5">
    <location>
        <begin position="38"/>
        <end position="408"/>
    </location>
</feature>
<dbReference type="Pfam" id="PF16755">
    <property type="entry name" value="Beta-prop_NUP159_NUP214"/>
    <property type="match status" value="1"/>
</dbReference>
<evidence type="ECO:0000256" key="1">
    <source>
        <dbReference type="ARBA" id="ARBA00004123"/>
    </source>
</evidence>
<feature type="compositionally biased region" description="Low complexity" evidence="4">
    <location>
        <begin position="450"/>
        <end position="461"/>
    </location>
</feature>
<keyword evidence="7" id="KW-1185">Reference proteome</keyword>
<feature type="compositionally biased region" description="Pro residues" evidence="4">
    <location>
        <begin position="1013"/>
        <end position="1024"/>
    </location>
</feature>
<organism evidence="6 7">
    <name type="scientific">Truncatella angustata</name>
    <dbReference type="NCBI Taxonomy" id="152316"/>
    <lineage>
        <taxon>Eukaryota</taxon>
        <taxon>Fungi</taxon>
        <taxon>Dikarya</taxon>
        <taxon>Ascomycota</taxon>
        <taxon>Pezizomycotina</taxon>
        <taxon>Sordariomycetes</taxon>
        <taxon>Xylariomycetidae</taxon>
        <taxon>Amphisphaeriales</taxon>
        <taxon>Sporocadaceae</taxon>
        <taxon>Truncatella</taxon>
    </lineage>
</organism>
<sequence>MAFSQGQDLQLIQTERLGFLSLAGESKVRLTSQWSPAPTANASLISIASRKGLVAAAGPDAISLATTESVRKGFEAPKDGDNEVRPFTPQLRIPLPTRISHLAFTADESYLVIAAEVGGGLAVYDVQALLGGSTQPAAQIPTNGEALRALVPNPQAAMGELVAVVTEKGNLLMANMKEKSFLSGPNGSILATQASCVAWSTKGKQIVAGLGDGSIQQMTPEGEVKARIPRPPAVDANFFVSFLLWLENNLFLAVYVSTGLDPPQSIYQLITRQGQTFTCQKLTDPVDPFGSEKVPHHTAARLKDFPPNLQDLIIFSSSASSDVGLLSRAKSPLSDDNVSNEFTTTELLDDSKRATLPMDANYQTPTPIGTCLDLSGKEPVYKPIPSDEMEQSAGPLPGYWVLNDEGVLSVWWVIYTESIREGTTYPGLAAVEGNTAQPAQPPNLNPFGIPSSSSAFGTPSSASSTAFGGSSALGPKPSLWATQSTSGGSSAFGSSAFGGAGAAPAAKFGQPAFGQPAFGQTSTPAFGQSSGIASKASPWATAASNTSSGSPFGGSAFASAANGPSPFGSASGAASGGGFASFANQGGFSSLGSNDATSNGTSIFASKKPAADETMDTDASTSFPTPAAKPATSTASPFGSTPFKLGTTFKADPAAADDKASATDTNDGKSLFGSGFTSGLGGAAKPAGSGIFGTQNSSSAFSTTPTSTPAPSRFSEAPTPSQTPGGPFNLTGRSSSSLFGSTTPGPKSFGGLFGSTTPAPPKIKDEEQTPRSLKDIPVVPLPPDSTSKASYPIGDSSSSSAYSATGTPDALKTPTDAPLPPDFASEPKADLTPPPVPDSPPADDAPLPPDPSTNKKLYDVKIPPLPEAPVPSSSIFSNSSSIFSVGKANIPKPISTGFLFPTDLPPVTNSSDDDDDENDDEEEEESEDGEEEGEEDEDEDEEEEGSEEGSEGSGVDVTKEFSPQSAPKDRTTPAITPGSSFDGGLGGSFSTISKPETERKSLFGELGRSIPNLPQPNPLSPRSPSPVRNSFASRIADSSSRSFSAPGMASKILGASQRPSSRGPPIVSKEVPSEDHRVEQRARARAKKEAEETQLLVDEDDESRQQQLQAPIRPTLQLDEFIAHPGPLPLADDNIPAQVEAVYRDINAMIDTLGLNARSLDNFIRGHAEAFRHDNRDKHDLSSPDGWTIGELEDLRAIISEDLVNDLSDARIVDPQDKIAECQDLQRDLKRDFSKRNDIQKMINIKLDPDQAMANRLLPLTAEQAARQNDLRRDFARFTKTLAEAEESLTMLKAKIATANAANGKPGSVPSIDAIVRTITKMTSMVEKRSGDIDVLENQMRKLRFNTGSPARGLGASTRSREGTPTPSKKLAALMLSPERSFRESTPTRSGMRHSMSDIGGGMFAVRTTPRKKLSGFGEAEKKAVKERRDQRATVLGKLRTSVEKKGATVWALDEIE</sequence>
<dbReference type="GeneID" id="70127327"/>